<dbReference type="Gene3D" id="1.10.3210.10">
    <property type="entry name" value="Hypothetical protein af1432"/>
    <property type="match status" value="1"/>
</dbReference>
<reference evidence="1 2" key="1">
    <citation type="submission" date="2012-12" db="EMBL/GenBank/DDBJ databases">
        <title>The Genome Sequence of Bacillus cereus HuA3-9.</title>
        <authorList>
            <consortium name="The Broad Institute Genome Sequencing Platform"/>
            <consortium name="The Broad Institute Genome Sequencing Center for Infectious Disease"/>
            <person name="Feldgarden M."/>
            <person name="Van der Auwera G.A."/>
            <person name="Mahillon J."/>
            <person name="Duprez V."/>
            <person name="Timmery S."/>
            <person name="Mattelet C."/>
            <person name="Dierick K."/>
            <person name="Sun M."/>
            <person name="Yu Z."/>
            <person name="Zhu L."/>
            <person name="Hu X."/>
            <person name="Shank E.B."/>
            <person name="Swiecicka I."/>
            <person name="Hansen B.M."/>
            <person name="Andrup L."/>
            <person name="Walker B."/>
            <person name="Young S.K."/>
            <person name="Zeng Q."/>
            <person name="Gargeya S."/>
            <person name="Fitzgerald M."/>
            <person name="Haas B."/>
            <person name="Abouelleil A."/>
            <person name="Alvarado L."/>
            <person name="Arachchi H.M."/>
            <person name="Berlin A.M."/>
            <person name="Chapman S.B."/>
            <person name="Dewar J."/>
            <person name="Goldberg J."/>
            <person name="Griggs A."/>
            <person name="Gujja S."/>
            <person name="Hansen M."/>
            <person name="Howarth C."/>
            <person name="Imamovic A."/>
            <person name="Larimer J."/>
            <person name="McCowan C."/>
            <person name="Murphy C."/>
            <person name="Neiman D."/>
            <person name="Pearson M."/>
            <person name="Priest M."/>
            <person name="Roberts A."/>
            <person name="Saif S."/>
            <person name="Shea T."/>
            <person name="Sisk P."/>
            <person name="Sykes S."/>
            <person name="Wortman J."/>
            <person name="Nusbaum C."/>
            <person name="Birren B."/>
        </authorList>
    </citation>
    <scope>NUCLEOTIDE SEQUENCE [LARGE SCALE GENOMIC DNA]</scope>
    <source>
        <strain evidence="1 2">HuA3-9</strain>
    </source>
</reference>
<dbReference type="AlphaFoldDB" id="R8CIT5"/>
<dbReference type="RefSeq" id="WP_016094916.1">
    <property type="nucleotide sequence ID" value="NZ_KB976126.1"/>
</dbReference>
<protein>
    <recommendedName>
        <fullName evidence="3">HD domain-containing protein</fullName>
    </recommendedName>
</protein>
<proteinExistence type="predicted"/>
<accession>R8CIT5</accession>
<dbReference type="EMBL" id="AHDZ01000070">
    <property type="protein sequence ID" value="EOO11420.1"/>
    <property type="molecule type" value="Genomic_DNA"/>
</dbReference>
<dbReference type="Proteomes" id="UP000014003">
    <property type="component" value="Unassembled WGS sequence"/>
</dbReference>
<dbReference type="HOGENOM" id="CLU_608232_0_0_9"/>
<dbReference type="SUPFAM" id="SSF109604">
    <property type="entry name" value="HD-domain/PDEase-like"/>
    <property type="match status" value="1"/>
</dbReference>
<name>R8CIT5_BACCE</name>
<evidence type="ECO:0008006" key="3">
    <source>
        <dbReference type="Google" id="ProtNLM"/>
    </source>
</evidence>
<dbReference type="PATRIC" id="fig|1053205.3.peg.5739"/>
<evidence type="ECO:0000313" key="2">
    <source>
        <dbReference type="Proteomes" id="UP000014003"/>
    </source>
</evidence>
<sequence>MDDIIMMANQQITKDDLYPLTEENIALFNEKGYKLPTREELKRDAESQDLSIDDFYLCDKIFEPFCYCKFPVYFGTTSVKEIFGLHGMTPLKKHVEWLEAHANKLLHEKKDYFGFLTFTNTHVKFMFMNKMYWDVPVEDRYELFIEFYTHEDYGHHLIDRELIQDAVKHQQTAYKDEMLSRLNDTLSNVGTDEMITIYRGCGDKSTAPTESMSWTLNLDTAIFFAMRRGLDGDIYEAKVKKEHVIDYLQGRNEEEILAFPQHVEDIKPYNMIKTNEEIRAMLDDEYAEEYHLYKNTFILDKYFDNPEGIHGTLHCKRVLFHALSLSRALNLNMRDRGILCNVACFHDIGRENDDEDREHGKLSVLKHHEEISGSFPYTCIDVVNREDTSEEYELHHMTDDEVDIIEFIMEYHCIGDAESKDALYNLNWDSEKTERTWNLYVIFKDADGLDRVRIKDLDTKYLRTTEAKNRVLFAYGLLKGVK</sequence>
<gene>
    <name evidence="1" type="ORF">IGA_05683</name>
</gene>
<organism evidence="1 2">
    <name type="scientific">Bacillus cereus HuA3-9</name>
    <dbReference type="NCBI Taxonomy" id="1053205"/>
    <lineage>
        <taxon>Bacteria</taxon>
        <taxon>Bacillati</taxon>
        <taxon>Bacillota</taxon>
        <taxon>Bacilli</taxon>
        <taxon>Bacillales</taxon>
        <taxon>Bacillaceae</taxon>
        <taxon>Bacillus</taxon>
        <taxon>Bacillus cereus group</taxon>
    </lineage>
</organism>
<comment type="caution">
    <text evidence="1">The sequence shown here is derived from an EMBL/GenBank/DDBJ whole genome shotgun (WGS) entry which is preliminary data.</text>
</comment>
<evidence type="ECO:0000313" key="1">
    <source>
        <dbReference type="EMBL" id="EOO11420.1"/>
    </source>
</evidence>